<sequence>MAYLYQGQRKYMMPTAKDFIPSCILKRPPSTKFENCRNIALTPSCTSRILAPTACFSINSLSELPNKQPQNISVSTVVELELYSPPSEYDPDLFVMYKQLSLHSPYALSNPFNEGVFLHSERSYKIYVKQTVKHLLKFPYDTNCFDYLESWKKSGGLGPLSQSDCIQTCKILMNRKSGEKCLPIDIWYPIDDKRCPVVDKFYSENSNFTKLKDSHQIRIDNILDCEGHCRPACWEILYEITKQETPQPEEAVDEVSKIVDEDRIVCPVLIATKSTEQQVEVIPAHQRETVDSTTTAIECSHGLTYGIMPDHLNF</sequence>
<gene>
    <name evidence="1" type="primary">AVEN_233845_1</name>
    <name evidence="1" type="ORF">TNCT_12791</name>
</gene>
<accession>A0A8X6G6Y6</accession>
<dbReference type="OrthoDB" id="6462631at2759"/>
<dbReference type="AlphaFoldDB" id="A0A8X6G6Y6"/>
<name>A0A8X6G6Y6_TRICU</name>
<protein>
    <submittedName>
        <fullName evidence="1">Uncharacterized protein</fullName>
    </submittedName>
</protein>
<proteinExistence type="predicted"/>
<dbReference type="Proteomes" id="UP000887116">
    <property type="component" value="Unassembled WGS sequence"/>
</dbReference>
<organism evidence="1 2">
    <name type="scientific">Trichonephila clavata</name>
    <name type="common">Joro spider</name>
    <name type="synonym">Nephila clavata</name>
    <dbReference type="NCBI Taxonomy" id="2740835"/>
    <lineage>
        <taxon>Eukaryota</taxon>
        <taxon>Metazoa</taxon>
        <taxon>Ecdysozoa</taxon>
        <taxon>Arthropoda</taxon>
        <taxon>Chelicerata</taxon>
        <taxon>Arachnida</taxon>
        <taxon>Araneae</taxon>
        <taxon>Araneomorphae</taxon>
        <taxon>Entelegynae</taxon>
        <taxon>Araneoidea</taxon>
        <taxon>Nephilidae</taxon>
        <taxon>Trichonephila</taxon>
    </lineage>
</organism>
<keyword evidence="2" id="KW-1185">Reference proteome</keyword>
<evidence type="ECO:0000313" key="1">
    <source>
        <dbReference type="EMBL" id="GFQ75703.1"/>
    </source>
</evidence>
<dbReference type="EMBL" id="BMAO01021583">
    <property type="protein sequence ID" value="GFQ75703.1"/>
    <property type="molecule type" value="Genomic_DNA"/>
</dbReference>
<reference evidence="1" key="1">
    <citation type="submission" date="2020-07" db="EMBL/GenBank/DDBJ databases">
        <title>Multicomponent nature underlies the extraordinary mechanical properties of spider dragline silk.</title>
        <authorList>
            <person name="Kono N."/>
            <person name="Nakamura H."/>
            <person name="Mori M."/>
            <person name="Yoshida Y."/>
            <person name="Ohtoshi R."/>
            <person name="Malay A.D."/>
            <person name="Moran D.A.P."/>
            <person name="Tomita M."/>
            <person name="Numata K."/>
            <person name="Arakawa K."/>
        </authorList>
    </citation>
    <scope>NUCLEOTIDE SEQUENCE</scope>
</reference>
<evidence type="ECO:0000313" key="2">
    <source>
        <dbReference type="Proteomes" id="UP000887116"/>
    </source>
</evidence>
<comment type="caution">
    <text evidence="1">The sequence shown here is derived from an EMBL/GenBank/DDBJ whole genome shotgun (WGS) entry which is preliminary data.</text>
</comment>